<feature type="domain" description="IBR" evidence="8">
    <location>
        <begin position="137"/>
        <end position="177"/>
    </location>
</feature>
<evidence type="ECO:0000256" key="1">
    <source>
        <dbReference type="ARBA" id="ARBA00001947"/>
    </source>
</evidence>
<dbReference type="InterPro" id="IPR002867">
    <property type="entry name" value="IBR_dom"/>
</dbReference>
<evidence type="ECO:0000256" key="3">
    <source>
        <dbReference type="ARBA" id="ARBA00022723"/>
    </source>
</evidence>
<keyword evidence="6" id="KW-0862">Zinc</keyword>
<keyword evidence="10" id="KW-1185">Reference proteome</keyword>
<comment type="caution">
    <text evidence="9">The sequence shown here is derived from an EMBL/GenBank/DDBJ whole genome shotgun (WGS) entry which is preliminary data.</text>
</comment>
<keyword evidence="4" id="KW-0863">Zinc-finger</keyword>
<feature type="compositionally biased region" description="Low complexity" evidence="7">
    <location>
        <begin position="8"/>
        <end position="23"/>
    </location>
</feature>
<sequence length="229" mass="25447">MDAQYIYSSASSSSISPPATNSSAGYSRSGIDVEAKPLHFPANEAVSGAAAAAAVKKTLCFDEDKSFQIIGYLCSVRRTPVYQHRCYETFPKCGFLEVEAGQGPYYGFLEFEAGQEGTQPGPGSESKHWSYHDHLHRDCSAMLVNDCEKVIEQSECPHCHRLFCAQCRVPWHTGVACMEFQALNEDERGSDDLLLRKLANEKNWRRCKFEFCYGCGSAWSESHGGCARN</sequence>
<dbReference type="AlphaFoldDB" id="A0A2I0KET2"/>
<evidence type="ECO:0000256" key="6">
    <source>
        <dbReference type="ARBA" id="ARBA00022833"/>
    </source>
</evidence>
<keyword evidence="5" id="KW-0833">Ubl conjugation pathway</keyword>
<comment type="cofactor">
    <cofactor evidence="1">
        <name>Zn(2+)</name>
        <dbReference type="ChEBI" id="CHEBI:29105"/>
    </cofactor>
</comment>
<protein>
    <recommendedName>
        <fullName evidence="8">IBR domain-containing protein</fullName>
    </recommendedName>
</protein>
<gene>
    <name evidence="9" type="ORF">CRG98_012560</name>
</gene>
<comment type="pathway">
    <text evidence="2">Protein modification; protein ubiquitination.</text>
</comment>
<evidence type="ECO:0000256" key="2">
    <source>
        <dbReference type="ARBA" id="ARBA00004906"/>
    </source>
</evidence>
<dbReference type="GO" id="GO:0004842">
    <property type="term" value="F:ubiquitin-protein transferase activity"/>
    <property type="evidence" value="ECO:0007669"/>
    <property type="project" value="InterPro"/>
</dbReference>
<proteinExistence type="predicted"/>
<dbReference type="PANTHER" id="PTHR11685">
    <property type="entry name" value="RBR FAMILY RING FINGER AND IBR DOMAIN-CONTAINING"/>
    <property type="match status" value="1"/>
</dbReference>
<evidence type="ECO:0000313" key="10">
    <source>
        <dbReference type="Proteomes" id="UP000233551"/>
    </source>
</evidence>
<feature type="region of interest" description="Disordered" evidence="7">
    <location>
        <begin position="1"/>
        <end position="23"/>
    </location>
</feature>
<evidence type="ECO:0000256" key="7">
    <source>
        <dbReference type="SAM" id="MobiDB-lite"/>
    </source>
</evidence>
<dbReference type="InterPro" id="IPR031127">
    <property type="entry name" value="E3_UB_ligase_RBR"/>
</dbReference>
<dbReference type="EMBL" id="PGOL01000645">
    <property type="protein sequence ID" value="PKI67022.1"/>
    <property type="molecule type" value="Genomic_DNA"/>
</dbReference>
<dbReference type="Pfam" id="PF01485">
    <property type="entry name" value="IBR"/>
    <property type="match status" value="1"/>
</dbReference>
<keyword evidence="3" id="KW-0479">Metal-binding</keyword>
<evidence type="ECO:0000256" key="5">
    <source>
        <dbReference type="ARBA" id="ARBA00022786"/>
    </source>
</evidence>
<evidence type="ECO:0000259" key="8">
    <source>
        <dbReference type="Pfam" id="PF01485"/>
    </source>
</evidence>
<accession>A0A2I0KET2</accession>
<organism evidence="9 10">
    <name type="scientific">Punica granatum</name>
    <name type="common">Pomegranate</name>
    <dbReference type="NCBI Taxonomy" id="22663"/>
    <lineage>
        <taxon>Eukaryota</taxon>
        <taxon>Viridiplantae</taxon>
        <taxon>Streptophyta</taxon>
        <taxon>Embryophyta</taxon>
        <taxon>Tracheophyta</taxon>
        <taxon>Spermatophyta</taxon>
        <taxon>Magnoliopsida</taxon>
        <taxon>eudicotyledons</taxon>
        <taxon>Gunneridae</taxon>
        <taxon>Pentapetalae</taxon>
        <taxon>rosids</taxon>
        <taxon>malvids</taxon>
        <taxon>Myrtales</taxon>
        <taxon>Lythraceae</taxon>
        <taxon>Punica</taxon>
    </lineage>
</organism>
<name>A0A2I0KET2_PUNGR</name>
<dbReference type="Proteomes" id="UP000233551">
    <property type="component" value="Unassembled WGS sequence"/>
</dbReference>
<evidence type="ECO:0000313" key="9">
    <source>
        <dbReference type="EMBL" id="PKI67022.1"/>
    </source>
</evidence>
<reference evidence="9 10" key="1">
    <citation type="submission" date="2017-11" db="EMBL/GenBank/DDBJ databases">
        <title>De-novo sequencing of pomegranate (Punica granatum L.) genome.</title>
        <authorList>
            <person name="Akparov Z."/>
            <person name="Amiraslanov A."/>
            <person name="Hajiyeva S."/>
            <person name="Abbasov M."/>
            <person name="Kaur K."/>
            <person name="Hamwieh A."/>
            <person name="Solovyev V."/>
            <person name="Salamov A."/>
            <person name="Braich B."/>
            <person name="Kosarev P."/>
            <person name="Mahmoud A."/>
            <person name="Hajiyev E."/>
            <person name="Babayeva S."/>
            <person name="Izzatullayeva V."/>
            <person name="Mammadov A."/>
            <person name="Mammadov A."/>
            <person name="Sharifova S."/>
            <person name="Ojaghi J."/>
            <person name="Eynullazada K."/>
            <person name="Bayramov B."/>
            <person name="Abdulazimova A."/>
            <person name="Shahmuradov I."/>
        </authorList>
    </citation>
    <scope>NUCLEOTIDE SEQUENCE [LARGE SCALE GENOMIC DNA]</scope>
    <source>
        <strain evidence="10">cv. AG2017</strain>
        <tissue evidence="9">Leaf</tissue>
    </source>
</reference>
<dbReference type="GO" id="GO:0016567">
    <property type="term" value="P:protein ubiquitination"/>
    <property type="evidence" value="ECO:0007669"/>
    <property type="project" value="InterPro"/>
</dbReference>
<evidence type="ECO:0000256" key="4">
    <source>
        <dbReference type="ARBA" id="ARBA00022771"/>
    </source>
</evidence>
<dbReference type="STRING" id="22663.A0A2I0KET2"/>